<sequence>MPLPASPAAWRRGVCSLSTCGEGWGGVLVVIHPLTLRARQLRRDMTDAERLLWSRVSNGQLGSKFRRQVPIGPYIADFTCAAARLVVELDGEQHNECPHDALRDAFFRQKGYEVLRFWNNDVLANIAGVLLTIQSAVEQRAGQSPPPNLPQQVGEEKCAFTPSPLVGRVGEGRAATSDPLTPLRAQLAVSHPACTARWTPRTGSTNADLLAEARAGRLDGPTLLATGRQTAGRGRQGRPWADDAQSSVLCSLAWPDPRKREPGPLSLAVGVWLAQALHALGAAQVRLKWPNDLLLPAADSSSGWRKLGGILVEMADTPQARWAVIGFGLNLRAPADQPQATGLNAAGLRLSREQVLAALAPALLDGLQQGPRGVSEALTHWNALHAWSGQTVAVLDHGQTLFSGAALGIAADGALRVSTPEGERRVLSADVSLRLHAAGMADGAK</sequence>
<dbReference type="Gene3D" id="3.40.960.10">
    <property type="entry name" value="VSR Endonuclease"/>
    <property type="match status" value="1"/>
</dbReference>
<dbReference type="SUPFAM" id="SSF55681">
    <property type="entry name" value="Class II aaRS and biotin synthetases"/>
    <property type="match status" value="1"/>
</dbReference>
<dbReference type="InterPro" id="IPR004143">
    <property type="entry name" value="BPL_LPL_catalytic"/>
</dbReference>
<evidence type="ECO:0000256" key="2">
    <source>
        <dbReference type="ARBA" id="ARBA00024227"/>
    </source>
</evidence>
<organism evidence="5">
    <name type="scientific">Thiomonas intermedia (strain K12)</name>
    <name type="common">Thiobacillus intermedius</name>
    <dbReference type="NCBI Taxonomy" id="75379"/>
    <lineage>
        <taxon>Bacteria</taxon>
        <taxon>Pseudomonadati</taxon>
        <taxon>Pseudomonadota</taxon>
        <taxon>Betaproteobacteria</taxon>
        <taxon>Burkholderiales</taxon>
        <taxon>Thiomonas</taxon>
    </lineage>
</organism>
<evidence type="ECO:0000259" key="4">
    <source>
        <dbReference type="PROSITE" id="PS51733"/>
    </source>
</evidence>
<comment type="catalytic activity">
    <reaction evidence="3">
        <text>biotin + L-lysyl-[protein] + ATP = N(6)-biotinyl-L-lysyl-[protein] + AMP + diphosphate + H(+)</text>
        <dbReference type="Rhea" id="RHEA:11756"/>
        <dbReference type="Rhea" id="RHEA-COMP:9752"/>
        <dbReference type="Rhea" id="RHEA-COMP:10505"/>
        <dbReference type="ChEBI" id="CHEBI:15378"/>
        <dbReference type="ChEBI" id="CHEBI:29969"/>
        <dbReference type="ChEBI" id="CHEBI:30616"/>
        <dbReference type="ChEBI" id="CHEBI:33019"/>
        <dbReference type="ChEBI" id="CHEBI:57586"/>
        <dbReference type="ChEBI" id="CHEBI:83144"/>
        <dbReference type="ChEBI" id="CHEBI:456215"/>
        <dbReference type="EC" id="6.3.4.15"/>
    </reaction>
</comment>
<dbReference type="EC" id="6.3.4.15" evidence="2"/>
<dbReference type="InterPro" id="IPR045864">
    <property type="entry name" value="aa-tRNA-synth_II/BPL/LPL"/>
</dbReference>
<gene>
    <name evidence="5" type="ordered locus">Tint_0580</name>
</gene>
<dbReference type="SUPFAM" id="SSF52980">
    <property type="entry name" value="Restriction endonuclease-like"/>
    <property type="match status" value="1"/>
</dbReference>
<evidence type="ECO:0000313" key="5">
    <source>
        <dbReference type="EMBL" id="ADG29980.1"/>
    </source>
</evidence>
<dbReference type="InterPro" id="IPR047216">
    <property type="entry name" value="Endonuclease_DUF559_bact"/>
</dbReference>
<dbReference type="InterPro" id="IPR003142">
    <property type="entry name" value="BPL_C"/>
</dbReference>
<dbReference type="Gene3D" id="3.30.930.10">
    <property type="entry name" value="Bira Bifunctional Protein, Domain 2"/>
    <property type="match status" value="1"/>
</dbReference>
<dbReference type="Pfam" id="PF02237">
    <property type="entry name" value="BPL_C"/>
    <property type="match status" value="1"/>
</dbReference>
<dbReference type="PROSITE" id="PS51733">
    <property type="entry name" value="BPL_LPL_CATALYTIC"/>
    <property type="match status" value="1"/>
</dbReference>
<dbReference type="HOGENOM" id="CLU_660450_0_0_4"/>
<dbReference type="CDD" id="cd16442">
    <property type="entry name" value="BPL"/>
    <property type="match status" value="1"/>
</dbReference>
<dbReference type="InterPro" id="IPR011335">
    <property type="entry name" value="Restrct_endonuc-II-like"/>
</dbReference>
<evidence type="ECO:0000256" key="3">
    <source>
        <dbReference type="ARBA" id="ARBA00047846"/>
    </source>
</evidence>
<dbReference type="eggNOG" id="COG2852">
    <property type="taxonomic scope" value="Bacteria"/>
</dbReference>
<dbReference type="AlphaFoldDB" id="D5X5S7"/>
<dbReference type="GO" id="GO:0004077">
    <property type="term" value="F:biotin--[biotin carboxyl-carrier protein] ligase activity"/>
    <property type="evidence" value="ECO:0007669"/>
    <property type="project" value="UniProtKB-EC"/>
</dbReference>
<name>D5X5S7_THIK1</name>
<dbReference type="PANTHER" id="PTHR38590">
    <property type="entry name" value="BLL0828 PROTEIN"/>
    <property type="match status" value="1"/>
</dbReference>
<dbReference type="PANTHER" id="PTHR38590:SF1">
    <property type="entry name" value="BLL0828 PROTEIN"/>
    <property type="match status" value="1"/>
</dbReference>
<accession>D5X5S7</accession>
<dbReference type="BioCyc" id="TINT75379:TINT_RS02915-MONOMER"/>
<keyword evidence="5" id="KW-0436">Ligase</keyword>
<dbReference type="Gene3D" id="2.30.30.100">
    <property type="match status" value="1"/>
</dbReference>
<dbReference type="Pfam" id="PF03099">
    <property type="entry name" value="BPL_LplA_LipB"/>
    <property type="match status" value="1"/>
</dbReference>
<dbReference type="STRING" id="75379.Tint_0580"/>
<dbReference type="KEGG" id="tin:Tint_0580"/>
<protein>
    <recommendedName>
        <fullName evidence="2">biotin--[biotin carboxyl-carrier protein] ligase</fullName>
        <ecNumber evidence="2">6.3.4.15</ecNumber>
    </recommendedName>
</protein>
<dbReference type="eggNOG" id="COG0340">
    <property type="taxonomic scope" value="Bacteria"/>
</dbReference>
<keyword evidence="1" id="KW-0092">Biotin</keyword>
<feature type="domain" description="BPL/LPL catalytic" evidence="4">
    <location>
        <begin position="180"/>
        <end position="371"/>
    </location>
</feature>
<proteinExistence type="predicted"/>
<evidence type="ECO:0000256" key="1">
    <source>
        <dbReference type="ARBA" id="ARBA00023267"/>
    </source>
</evidence>
<dbReference type="InterPro" id="IPR007569">
    <property type="entry name" value="DUF559"/>
</dbReference>
<dbReference type="EMBL" id="CP002021">
    <property type="protein sequence ID" value="ADG29980.1"/>
    <property type="molecule type" value="Genomic_DNA"/>
</dbReference>
<dbReference type="InterPro" id="IPR004408">
    <property type="entry name" value="Biotin_CoA_COase_ligase"/>
</dbReference>
<reference evidence="5" key="1">
    <citation type="submission" date="2010-04" db="EMBL/GenBank/DDBJ databases">
        <title>Complete sequence of Thiomonas intermedia K12.</title>
        <authorList>
            <consortium name="US DOE Joint Genome Institute"/>
            <person name="Lucas S."/>
            <person name="Copeland A."/>
            <person name="Lapidus A."/>
            <person name="Cheng J.-F."/>
            <person name="Bruce D."/>
            <person name="Goodwin L."/>
            <person name="Pitluck S."/>
            <person name="Davenport K."/>
            <person name="Detter J.C."/>
            <person name="Han C."/>
            <person name="Tapia R."/>
            <person name="Land M."/>
            <person name="Hauser L."/>
            <person name="Kyrpides N."/>
            <person name="Ovchinnikova G."/>
            <person name="Kerfeld C.A."/>
            <person name="Cannon G.C."/>
            <person name="Heinhorst S."/>
            <person name="Woyke T."/>
        </authorList>
    </citation>
    <scope>NUCLEOTIDE SEQUENCE [LARGE SCALE GENOMIC DNA]</scope>
    <source>
        <strain evidence="5">K12</strain>
    </source>
</reference>
<dbReference type="NCBIfam" id="TIGR00121">
    <property type="entry name" value="birA_ligase"/>
    <property type="match status" value="1"/>
</dbReference>
<dbReference type="CDD" id="cd01038">
    <property type="entry name" value="Endonuclease_DUF559"/>
    <property type="match status" value="1"/>
</dbReference>
<dbReference type="Pfam" id="PF04480">
    <property type="entry name" value="DUF559"/>
    <property type="match status" value="1"/>
</dbReference>